<evidence type="ECO:0000256" key="4">
    <source>
        <dbReference type="ARBA" id="ARBA00023136"/>
    </source>
</evidence>
<evidence type="ECO:0000256" key="5">
    <source>
        <dbReference type="SAM" id="Phobius"/>
    </source>
</evidence>
<evidence type="ECO:0000256" key="2">
    <source>
        <dbReference type="ARBA" id="ARBA00022692"/>
    </source>
</evidence>
<name>A0AAN5CHR3_9BILA</name>
<dbReference type="Pfam" id="PF00664">
    <property type="entry name" value="ABC_membrane"/>
    <property type="match status" value="1"/>
</dbReference>
<evidence type="ECO:0000256" key="1">
    <source>
        <dbReference type="ARBA" id="ARBA00004141"/>
    </source>
</evidence>
<comment type="caution">
    <text evidence="7">The sequence shown here is derived from an EMBL/GenBank/DDBJ whole genome shotgun (WGS) entry which is preliminary data.</text>
</comment>
<keyword evidence="2 5" id="KW-0812">Transmembrane</keyword>
<dbReference type="AlphaFoldDB" id="A0AAN5CHR3"/>
<dbReference type="InterPro" id="IPR039421">
    <property type="entry name" value="Type_1_exporter"/>
</dbReference>
<dbReference type="Gene3D" id="1.20.1560.10">
    <property type="entry name" value="ABC transporter type 1, transmembrane domain"/>
    <property type="match status" value="1"/>
</dbReference>
<dbReference type="GO" id="GO:0005524">
    <property type="term" value="F:ATP binding"/>
    <property type="evidence" value="ECO:0007669"/>
    <property type="project" value="InterPro"/>
</dbReference>
<feature type="transmembrane region" description="Helical" evidence="5">
    <location>
        <begin position="131"/>
        <end position="148"/>
    </location>
</feature>
<dbReference type="Proteomes" id="UP001328107">
    <property type="component" value="Unassembled WGS sequence"/>
</dbReference>
<dbReference type="InterPro" id="IPR036640">
    <property type="entry name" value="ABC1_TM_sf"/>
</dbReference>
<feature type="non-terminal residue" evidence="7">
    <location>
        <position position="187"/>
    </location>
</feature>
<keyword evidence="3 5" id="KW-1133">Transmembrane helix</keyword>
<dbReference type="GO" id="GO:0140359">
    <property type="term" value="F:ABC-type transporter activity"/>
    <property type="evidence" value="ECO:0007669"/>
    <property type="project" value="InterPro"/>
</dbReference>
<reference evidence="8" key="1">
    <citation type="submission" date="2022-10" db="EMBL/GenBank/DDBJ databases">
        <title>Genome assembly of Pristionchus species.</title>
        <authorList>
            <person name="Yoshida K."/>
            <person name="Sommer R.J."/>
        </authorList>
    </citation>
    <scope>NUCLEOTIDE SEQUENCE [LARGE SCALE GENOMIC DNA]</scope>
    <source>
        <strain evidence="8">RS5460</strain>
    </source>
</reference>
<keyword evidence="8" id="KW-1185">Reference proteome</keyword>
<gene>
    <name evidence="7" type="ORF">PMAYCL1PPCAC_14813</name>
</gene>
<proteinExistence type="predicted"/>
<dbReference type="SUPFAM" id="SSF90123">
    <property type="entry name" value="ABC transporter transmembrane region"/>
    <property type="match status" value="1"/>
</dbReference>
<feature type="domain" description="ABC transmembrane type-1" evidence="6">
    <location>
        <begin position="1"/>
        <end position="187"/>
    </location>
</feature>
<sequence>MFVVGRITTIYVDEKSPVGNGTFLWSVWKWASLHGVGFCVGSVIEYTQHYLHMWAAERMMGRCRSKFISAILARNSADDEMSTGELSNRLNSHIDLMRDGLGDKLGMFVCCISTYIVSTTISFLLDWQTSLLMAWAGPIYILSSSLLPKITEQSTKRSLAISEEANGISEECILNVKTVASCNGQKQ</sequence>
<dbReference type="InterPro" id="IPR011527">
    <property type="entry name" value="ABC1_TM_dom"/>
</dbReference>
<feature type="transmembrane region" description="Helical" evidence="5">
    <location>
        <begin position="105"/>
        <end position="125"/>
    </location>
</feature>
<protein>
    <recommendedName>
        <fullName evidence="6">ABC transmembrane type-1 domain-containing protein</fullName>
    </recommendedName>
</protein>
<evidence type="ECO:0000313" key="8">
    <source>
        <dbReference type="Proteomes" id="UP001328107"/>
    </source>
</evidence>
<dbReference type="PANTHER" id="PTHR24222:SF76">
    <property type="entry name" value="MYCOBACTIN IMPORT ATP-BINDING_PERMEASE PROTEIN IRTB"/>
    <property type="match status" value="1"/>
</dbReference>
<comment type="subcellular location">
    <subcellularLocation>
        <location evidence="1">Membrane</location>
        <topology evidence="1">Multi-pass membrane protein</topology>
    </subcellularLocation>
</comment>
<evidence type="ECO:0000259" key="6">
    <source>
        <dbReference type="PROSITE" id="PS50929"/>
    </source>
</evidence>
<dbReference type="PANTHER" id="PTHR24222">
    <property type="entry name" value="ABC TRANSPORTER B FAMILY"/>
    <property type="match status" value="1"/>
</dbReference>
<evidence type="ECO:0000256" key="3">
    <source>
        <dbReference type="ARBA" id="ARBA00022989"/>
    </source>
</evidence>
<dbReference type="GO" id="GO:0005886">
    <property type="term" value="C:plasma membrane"/>
    <property type="evidence" value="ECO:0007669"/>
    <property type="project" value="TreeGrafter"/>
</dbReference>
<dbReference type="PROSITE" id="PS50929">
    <property type="entry name" value="ABC_TM1F"/>
    <property type="match status" value="1"/>
</dbReference>
<organism evidence="7 8">
    <name type="scientific">Pristionchus mayeri</name>
    <dbReference type="NCBI Taxonomy" id="1317129"/>
    <lineage>
        <taxon>Eukaryota</taxon>
        <taxon>Metazoa</taxon>
        <taxon>Ecdysozoa</taxon>
        <taxon>Nematoda</taxon>
        <taxon>Chromadorea</taxon>
        <taxon>Rhabditida</taxon>
        <taxon>Rhabditina</taxon>
        <taxon>Diplogasteromorpha</taxon>
        <taxon>Diplogasteroidea</taxon>
        <taxon>Neodiplogasteridae</taxon>
        <taxon>Pristionchus</taxon>
    </lineage>
</organism>
<accession>A0AAN5CHR3</accession>
<dbReference type="EMBL" id="BTRK01000004">
    <property type="protein sequence ID" value="GMR44618.1"/>
    <property type="molecule type" value="Genomic_DNA"/>
</dbReference>
<keyword evidence="4 5" id="KW-0472">Membrane</keyword>
<evidence type="ECO:0000313" key="7">
    <source>
        <dbReference type="EMBL" id="GMR44618.1"/>
    </source>
</evidence>